<evidence type="ECO:0000256" key="7">
    <source>
        <dbReference type="ARBA" id="ARBA00023136"/>
    </source>
</evidence>
<comment type="function">
    <text evidence="1">Intake of glucose and galactose.</text>
</comment>
<comment type="caution">
    <text evidence="10">The sequence shown here is derived from an EMBL/GenBank/DDBJ whole genome shotgun (WGS) entry which is preliminary data.</text>
</comment>
<evidence type="ECO:0000256" key="1">
    <source>
        <dbReference type="ARBA" id="ARBA00003321"/>
    </source>
</evidence>
<feature type="transmembrane region" description="Helical" evidence="8">
    <location>
        <begin position="351"/>
        <end position="373"/>
    </location>
</feature>
<evidence type="ECO:0000313" key="11">
    <source>
        <dbReference type="Proteomes" id="UP000679725"/>
    </source>
</evidence>
<comment type="subcellular location">
    <subcellularLocation>
        <location evidence="2">Cell inner membrane</location>
        <topology evidence="2">Multi-pass membrane protein</topology>
    </subcellularLocation>
</comment>
<dbReference type="InterPro" id="IPR036259">
    <property type="entry name" value="MFS_trans_sf"/>
</dbReference>
<dbReference type="CDD" id="cd17394">
    <property type="entry name" value="MFS_FucP_like"/>
    <property type="match status" value="1"/>
</dbReference>
<evidence type="ECO:0000259" key="9">
    <source>
        <dbReference type="PROSITE" id="PS50850"/>
    </source>
</evidence>
<feature type="transmembrane region" description="Helical" evidence="8">
    <location>
        <begin position="184"/>
        <end position="201"/>
    </location>
</feature>
<evidence type="ECO:0000256" key="2">
    <source>
        <dbReference type="ARBA" id="ARBA00004429"/>
    </source>
</evidence>
<feature type="transmembrane region" description="Helical" evidence="8">
    <location>
        <begin position="385"/>
        <end position="401"/>
    </location>
</feature>
<evidence type="ECO:0000256" key="8">
    <source>
        <dbReference type="SAM" id="Phobius"/>
    </source>
</evidence>
<dbReference type="RefSeq" id="WP_215235536.1">
    <property type="nucleotide sequence ID" value="NZ_CAJRAU010000006.1"/>
</dbReference>
<evidence type="ECO:0000313" key="10">
    <source>
        <dbReference type="EMBL" id="CAG5072701.1"/>
    </source>
</evidence>
<dbReference type="EMBL" id="CAJRAU010000006">
    <property type="protein sequence ID" value="CAG5072701.1"/>
    <property type="molecule type" value="Genomic_DNA"/>
</dbReference>
<gene>
    <name evidence="10" type="primary">fucP_7</name>
    <name evidence="10" type="ORF">DYBT9623_04262</name>
</gene>
<feature type="transmembrane region" description="Helical" evidence="8">
    <location>
        <begin position="323"/>
        <end position="344"/>
    </location>
</feature>
<feature type="transmembrane region" description="Helical" evidence="8">
    <location>
        <begin position="298"/>
        <end position="317"/>
    </location>
</feature>
<keyword evidence="4" id="KW-1003">Cell membrane</keyword>
<dbReference type="InterPro" id="IPR020846">
    <property type="entry name" value="MFS_dom"/>
</dbReference>
<evidence type="ECO:0000256" key="5">
    <source>
        <dbReference type="ARBA" id="ARBA00022692"/>
    </source>
</evidence>
<organism evidence="10 11">
    <name type="scientific">Dyadobacter linearis</name>
    <dbReference type="NCBI Taxonomy" id="2823330"/>
    <lineage>
        <taxon>Bacteria</taxon>
        <taxon>Pseudomonadati</taxon>
        <taxon>Bacteroidota</taxon>
        <taxon>Cytophagia</taxon>
        <taxon>Cytophagales</taxon>
        <taxon>Spirosomataceae</taxon>
        <taxon>Dyadobacter</taxon>
    </lineage>
</organism>
<accession>A0ABN7RFA0</accession>
<feature type="domain" description="Major facilitator superfamily (MFS) profile" evidence="9">
    <location>
        <begin position="3"/>
        <end position="415"/>
    </location>
</feature>
<feature type="transmembrane region" description="Helical" evidence="8">
    <location>
        <begin position="41"/>
        <end position="61"/>
    </location>
</feature>
<dbReference type="InterPro" id="IPR005964">
    <property type="entry name" value="Glc/Gal_transptr_bac"/>
</dbReference>
<keyword evidence="6 8" id="KW-1133">Transmembrane helix</keyword>
<feature type="transmembrane region" description="Helical" evidence="8">
    <location>
        <begin position="133"/>
        <end position="154"/>
    </location>
</feature>
<evidence type="ECO:0000256" key="3">
    <source>
        <dbReference type="ARBA" id="ARBA00009120"/>
    </source>
</evidence>
<name>A0ABN7RFA0_9BACT</name>
<reference evidence="10 11" key="1">
    <citation type="submission" date="2021-04" db="EMBL/GenBank/DDBJ databases">
        <authorList>
            <person name="Rodrigo-Torres L."/>
            <person name="Arahal R. D."/>
            <person name="Lucena T."/>
        </authorList>
    </citation>
    <scope>NUCLEOTIDE SEQUENCE [LARGE SCALE GENOMIC DNA]</scope>
    <source>
        <strain evidence="10 11">CECT 9623</strain>
    </source>
</reference>
<dbReference type="InterPro" id="IPR011701">
    <property type="entry name" value="MFS"/>
</dbReference>
<dbReference type="Proteomes" id="UP000679725">
    <property type="component" value="Unassembled WGS sequence"/>
</dbReference>
<feature type="transmembrane region" description="Helical" evidence="8">
    <location>
        <begin position="68"/>
        <end position="89"/>
    </location>
</feature>
<keyword evidence="11" id="KW-1185">Reference proteome</keyword>
<keyword evidence="5 8" id="KW-0812">Transmembrane</keyword>
<proteinExistence type="inferred from homology"/>
<dbReference type="PANTHER" id="PTHR43702:SF12">
    <property type="entry name" value="N-ACETYL GLUCOSAMINE TRANSPORTER NAGP"/>
    <property type="match status" value="1"/>
</dbReference>
<evidence type="ECO:0000256" key="4">
    <source>
        <dbReference type="ARBA" id="ARBA00022475"/>
    </source>
</evidence>
<keyword evidence="7 8" id="KW-0472">Membrane</keyword>
<feature type="transmembrane region" description="Helical" evidence="8">
    <location>
        <begin position="7"/>
        <end position="29"/>
    </location>
</feature>
<dbReference type="Pfam" id="PF07690">
    <property type="entry name" value="MFS_1"/>
    <property type="match status" value="1"/>
</dbReference>
<dbReference type="InterPro" id="IPR050375">
    <property type="entry name" value="MFS_TsgA-like"/>
</dbReference>
<dbReference type="PANTHER" id="PTHR43702">
    <property type="entry name" value="L-FUCOSE-PROTON SYMPORTER"/>
    <property type="match status" value="1"/>
</dbReference>
<protein>
    <submittedName>
        <fullName evidence="10">L-fucose-proton symporter</fullName>
    </submittedName>
</protein>
<dbReference type="SUPFAM" id="SSF103473">
    <property type="entry name" value="MFS general substrate transporter"/>
    <property type="match status" value="1"/>
</dbReference>
<feature type="transmembrane region" description="Helical" evidence="8">
    <location>
        <begin position="270"/>
        <end position="291"/>
    </location>
</feature>
<sequence>MRPLVIIGFLFFVFGFVTWMNSVLVPYLQIACELNHFQSQLVGFAFYISYFVMAVPSGMLLKKTGFKNGMALGLAVMAVGSLVFIPAALARTFELFLIGLFIQGTGLAILQTASNPYVTVLGPMESAAQRISLMGICNGVAGILGPLALGFVLLDNTQEQIDAIALLSVVERAQELDALALKVINPYIVITIVLVALAIFVQQSTLPELDGEATDSVILDNKKPAGIWSHAHLLLGVATLFFYTGVEVIAGNTIIGYASFKGVDMASARFFTSFTLTSMLAGYLIGIFTIPRFISQRTALTGSAVLGIAFALAAIFTEGSTSVFFIAFLGFANALVFPSIWPLALDGLGSLLNLGSALLVMAIAGGAVIPLIYGYYADHHDPQSAYWLLVPCYLFILYYSLSGYKAGKREQTINA</sequence>
<dbReference type="Gene3D" id="1.20.1250.20">
    <property type="entry name" value="MFS general substrate transporter like domains"/>
    <property type="match status" value="2"/>
</dbReference>
<comment type="similarity">
    <text evidence="3">Belongs to the major facilitator superfamily. FHS transporter (TC 2.A.1.7) family.</text>
</comment>
<evidence type="ECO:0000256" key="6">
    <source>
        <dbReference type="ARBA" id="ARBA00022989"/>
    </source>
</evidence>
<dbReference type="NCBIfam" id="TIGR01272">
    <property type="entry name" value="gluP"/>
    <property type="match status" value="1"/>
</dbReference>
<dbReference type="PROSITE" id="PS50850">
    <property type="entry name" value="MFS"/>
    <property type="match status" value="1"/>
</dbReference>
<feature type="transmembrane region" description="Helical" evidence="8">
    <location>
        <begin position="233"/>
        <end position="258"/>
    </location>
</feature>